<keyword evidence="6" id="KW-1185">Reference proteome</keyword>
<organism evidence="5 6">
    <name type="scientific">Devosia marina</name>
    <dbReference type="NCBI Taxonomy" id="2683198"/>
    <lineage>
        <taxon>Bacteria</taxon>
        <taxon>Pseudomonadati</taxon>
        <taxon>Pseudomonadota</taxon>
        <taxon>Alphaproteobacteria</taxon>
        <taxon>Hyphomicrobiales</taxon>
        <taxon>Devosiaceae</taxon>
        <taxon>Devosia</taxon>
    </lineage>
</organism>
<dbReference type="AlphaFoldDB" id="A0A7X3FPN2"/>
<dbReference type="InterPro" id="IPR014862">
    <property type="entry name" value="TrwC"/>
</dbReference>
<dbReference type="Gene3D" id="2.30.30.940">
    <property type="match status" value="1"/>
</dbReference>
<dbReference type="EMBL" id="WQRF01000001">
    <property type="protein sequence ID" value="MVS98456.1"/>
    <property type="molecule type" value="Genomic_DNA"/>
</dbReference>
<evidence type="ECO:0000256" key="2">
    <source>
        <dbReference type="ARBA" id="ARBA00022840"/>
    </source>
</evidence>
<dbReference type="Gene3D" id="3.40.50.300">
    <property type="entry name" value="P-loop containing nucleotide triphosphate hydrolases"/>
    <property type="match status" value="2"/>
</dbReference>
<comment type="caution">
    <text evidence="5">The sequence shown here is derived from an EMBL/GenBank/DDBJ whole genome shotgun (WGS) entry which is preliminary data.</text>
</comment>
<sequence>MPSGQPSYCCSTSSSRLSTRARRLFTLQPISAIDYYINGDESDRLGYYFGGTTSADEIPATWWLPYKLSDEGRSVFAPVSANATVDPELLTALANGHLGSAGSVQDSFRARKVGYDLQFAPPKSVSLLFAFADLATKLKVLDAHLKATTRTLEFVSDTGLIQSRRGKAGTLREAVLGFVCALFTHFSSRDDDPQLHTHVVVPNTVLRKDGSVGTFDTKTLYQWQLAIGAIYTAELSSNLRALGYDLEPTEHAFEITGVPTEVLRNFSKRRNAIEEYVGDKGFTTGQNRAAAQVAALKTRKAKSGLPLAELGRVWQEQLVEMGINAGDLVAQTESKDPPVAPDTWSLAKMAIQAAVEHDATLSRASVFKIVGMALQCFASASEIEHIADRLVQEKVLVKLTDASLPEETYYSTPQMIDAERAIVSLAKAGVGCREFVPREVIEAVIGKRSTMSQEQIDAARHALNLDQVSIVEGTAGSGKSFTLGAVAEASRNAGLDVWALGPSWRAAHVLGEDTNAPQTRVRALTGFLNDFERGKVVLTADTVLLCDEAGMVDTPQMHRLMEAAAQGRCKLVLSGDTRQLTPVGPGSPLSLLTRTIGTCRIEQIRRQKTGWNRAASMGFARGRAHLALRAYDVGGRISWMAGADATLVALADQFIKDRLVDVAKAGAGHLPTCQAFAGRNAVVHRLNELIRNRLQAAGLVGADALVLEVLSETSGKRNRGENKQMLRPLALGLGDRIVFKEKIDHPQRLIQNADTAIVEQVVGGPSPSLVLRFEPDGSRVRTRVDELVGFREEGAPQVPAIALAYAGTTYFGQGLTLDRAYVAATHAMSAEHIYVAMTRHRHSARLFVDVDRINVRVRGVPSSPIAKFGGGRLEKDARAIELLEEKKKRFYQECRRPTAKRNALDLLVEAKPAPQGAADTHYTAAKSDMLAILGEVAPSGFEQITRYVRSNGVLNALRLAISKFWKNPFTNGGFGLGRRETITPHHKSEFVNGGEISVGSGEAGDSSWHNNDERSGLDTSPD</sequence>
<feature type="region of interest" description="Disordered" evidence="3">
    <location>
        <begin position="989"/>
        <end position="1022"/>
    </location>
</feature>
<dbReference type="SUPFAM" id="SSF55464">
    <property type="entry name" value="Origin of replication-binding domain, RBD-like"/>
    <property type="match status" value="1"/>
</dbReference>
<gene>
    <name evidence="5" type="ORF">GO014_05410</name>
</gene>
<feature type="domain" description="TrwC relaxase" evidence="4">
    <location>
        <begin position="35"/>
        <end position="320"/>
    </location>
</feature>
<dbReference type="GO" id="GO:0005524">
    <property type="term" value="F:ATP binding"/>
    <property type="evidence" value="ECO:0007669"/>
    <property type="project" value="UniProtKB-KW"/>
</dbReference>
<name>A0A7X3FPN2_9HYPH</name>
<evidence type="ECO:0000256" key="1">
    <source>
        <dbReference type="ARBA" id="ARBA00022741"/>
    </source>
</evidence>
<dbReference type="NCBIfam" id="NF041492">
    <property type="entry name" value="MobF"/>
    <property type="match status" value="1"/>
</dbReference>
<reference evidence="5 6" key="1">
    <citation type="submission" date="2019-12" db="EMBL/GenBank/DDBJ databases">
        <title>Devosia maris sp. nov., isolated from the deep seawater.</title>
        <authorList>
            <person name="Liu Y."/>
        </authorList>
    </citation>
    <scope>NUCLEOTIDE SEQUENCE [LARGE SCALE GENOMIC DNA]</scope>
    <source>
        <strain evidence="5 6">L53-10-65</strain>
    </source>
</reference>
<keyword evidence="1" id="KW-0547">Nucleotide-binding</keyword>
<dbReference type="CDD" id="cd18809">
    <property type="entry name" value="SF1_C_RecD"/>
    <property type="match status" value="1"/>
</dbReference>
<dbReference type="Pfam" id="PF08751">
    <property type="entry name" value="TrwC"/>
    <property type="match status" value="1"/>
</dbReference>
<dbReference type="GO" id="GO:0003678">
    <property type="term" value="F:DNA helicase activity"/>
    <property type="evidence" value="ECO:0007669"/>
    <property type="project" value="UniProtKB-ARBA"/>
</dbReference>
<dbReference type="SUPFAM" id="SSF52540">
    <property type="entry name" value="P-loop containing nucleoside triphosphate hydrolases"/>
    <property type="match status" value="2"/>
</dbReference>
<dbReference type="InterPro" id="IPR050534">
    <property type="entry name" value="Coronavir_polyprotein_1ab"/>
</dbReference>
<dbReference type="PANTHER" id="PTHR43788">
    <property type="entry name" value="DNA2/NAM7 HELICASE FAMILY MEMBER"/>
    <property type="match status" value="1"/>
</dbReference>
<proteinExistence type="predicted"/>
<protein>
    <submittedName>
        <fullName evidence="5">Relaxase domain-containing protein</fullName>
    </submittedName>
</protein>
<evidence type="ECO:0000259" key="4">
    <source>
        <dbReference type="Pfam" id="PF08751"/>
    </source>
</evidence>
<dbReference type="Pfam" id="PF13604">
    <property type="entry name" value="AAA_30"/>
    <property type="match status" value="1"/>
</dbReference>
<evidence type="ECO:0000256" key="3">
    <source>
        <dbReference type="SAM" id="MobiDB-lite"/>
    </source>
</evidence>
<dbReference type="CDD" id="cd17933">
    <property type="entry name" value="DEXSc_RecD-like"/>
    <property type="match status" value="1"/>
</dbReference>
<evidence type="ECO:0000313" key="6">
    <source>
        <dbReference type="Proteomes" id="UP000438106"/>
    </source>
</evidence>
<evidence type="ECO:0000313" key="5">
    <source>
        <dbReference type="EMBL" id="MVS98456.1"/>
    </source>
</evidence>
<dbReference type="Proteomes" id="UP000438106">
    <property type="component" value="Unassembled WGS sequence"/>
</dbReference>
<dbReference type="InterPro" id="IPR027417">
    <property type="entry name" value="P-loop_NTPase"/>
</dbReference>
<accession>A0A7X3FPN2</accession>
<dbReference type="PANTHER" id="PTHR43788:SF6">
    <property type="entry name" value="DNA HELICASE B"/>
    <property type="match status" value="1"/>
</dbReference>
<keyword evidence="2" id="KW-0067">ATP-binding</keyword>